<feature type="transmembrane region" description="Helical" evidence="8">
    <location>
        <begin position="82"/>
        <end position="99"/>
    </location>
</feature>
<evidence type="ECO:0000256" key="7">
    <source>
        <dbReference type="ARBA" id="ARBA00023136"/>
    </source>
</evidence>
<dbReference type="GO" id="GO:0016765">
    <property type="term" value="F:transferase activity, transferring alkyl or aryl (other than methyl) groups"/>
    <property type="evidence" value="ECO:0007669"/>
    <property type="project" value="InterPro"/>
</dbReference>
<dbReference type="GO" id="GO:0006744">
    <property type="term" value="P:ubiquinone biosynthetic process"/>
    <property type="evidence" value="ECO:0007669"/>
    <property type="project" value="TreeGrafter"/>
</dbReference>
<keyword evidence="4" id="KW-0808">Transferase</keyword>
<reference evidence="9" key="1">
    <citation type="journal article" date="2014" name="Front. Microbiol.">
        <title>High frequency of phylogenetically diverse reductive dehalogenase-homologous genes in deep subseafloor sedimentary metagenomes.</title>
        <authorList>
            <person name="Kawai M."/>
            <person name="Futagami T."/>
            <person name="Toyoda A."/>
            <person name="Takaki Y."/>
            <person name="Nishi S."/>
            <person name="Hori S."/>
            <person name="Arai W."/>
            <person name="Tsubouchi T."/>
            <person name="Morono Y."/>
            <person name="Uchiyama I."/>
            <person name="Ito T."/>
            <person name="Fujiyama A."/>
            <person name="Inagaki F."/>
            <person name="Takami H."/>
        </authorList>
    </citation>
    <scope>NUCLEOTIDE SEQUENCE</scope>
    <source>
        <strain evidence="9">Expedition CK06-06</strain>
    </source>
</reference>
<feature type="transmembrane region" description="Helical" evidence="8">
    <location>
        <begin position="162"/>
        <end position="181"/>
    </location>
</feature>
<keyword evidence="5 8" id="KW-0812">Transmembrane</keyword>
<dbReference type="InterPro" id="IPR044878">
    <property type="entry name" value="UbiA_sf"/>
</dbReference>
<evidence type="ECO:0000256" key="4">
    <source>
        <dbReference type="ARBA" id="ARBA00022679"/>
    </source>
</evidence>
<dbReference type="AlphaFoldDB" id="X0UK12"/>
<dbReference type="Pfam" id="PF01040">
    <property type="entry name" value="UbiA"/>
    <property type="match status" value="1"/>
</dbReference>
<dbReference type="Gene3D" id="1.20.120.1780">
    <property type="entry name" value="UbiA prenyltransferase"/>
    <property type="match status" value="1"/>
</dbReference>
<evidence type="ECO:0000256" key="1">
    <source>
        <dbReference type="ARBA" id="ARBA00001946"/>
    </source>
</evidence>
<evidence type="ECO:0000313" key="9">
    <source>
        <dbReference type="EMBL" id="GAG00698.1"/>
    </source>
</evidence>
<sequence length="208" mass="22706">MSRLGDYLQLVRFEHSAFALPFVLSAAFVHADGWPIASQMLWMVVAAVSVRTAAMAFNRIVDRELDALNPRTRERELPTGRIRVSKAWVLTLACSAAFVFAAAMLNWLCLALSFPALVVLLGYSYTKRVTAWCHAALGLSLGIAPVGAWLAVEPSFDSPPMVLSLAVICWVAGFDIIYALLDEEFDRDHGIHSAVVSLGRRGALQVSS</sequence>
<dbReference type="NCBIfam" id="TIGR01475">
    <property type="entry name" value="ubiA_other"/>
    <property type="match status" value="1"/>
</dbReference>
<keyword evidence="7 8" id="KW-0472">Membrane</keyword>
<dbReference type="InterPro" id="IPR039653">
    <property type="entry name" value="Prenyltransferase"/>
</dbReference>
<proteinExistence type="inferred from homology"/>
<organism evidence="9">
    <name type="scientific">marine sediment metagenome</name>
    <dbReference type="NCBI Taxonomy" id="412755"/>
    <lineage>
        <taxon>unclassified sequences</taxon>
        <taxon>metagenomes</taxon>
        <taxon>ecological metagenomes</taxon>
    </lineage>
</organism>
<evidence type="ECO:0000256" key="3">
    <source>
        <dbReference type="ARBA" id="ARBA00005985"/>
    </source>
</evidence>
<dbReference type="GO" id="GO:0005886">
    <property type="term" value="C:plasma membrane"/>
    <property type="evidence" value="ECO:0007669"/>
    <property type="project" value="TreeGrafter"/>
</dbReference>
<dbReference type="EMBL" id="BARS01026414">
    <property type="protein sequence ID" value="GAG00698.1"/>
    <property type="molecule type" value="Genomic_DNA"/>
</dbReference>
<dbReference type="PANTHER" id="PTHR11048:SF28">
    <property type="entry name" value="4-HYDROXYBENZOATE POLYPRENYLTRANSFERASE, MITOCHONDRIAL"/>
    <property type="match status" value="1"/>
</dbReference>
<dbReference type="InterPro" id="IPR000537">
    <property type="entry name" value="UbiA_prenyltransferase"/>
</dbReference>
<dbReference type="PANTHER" id="PTHR11048">
    <property type="entry name" value="PRENYLTRANSFERASES"/>
    <property type="match status" value="1"/>
</dbReference>
<comment type="cofactor">
    <cofactor evidence="1">
        <name>Mg(2+)</name>
        <dbReference type="ChEBI" id="CHEBI:18420"/>
    </cofactor>
</comment>
<evidence type="ECO:0000256" key="5">
    <source>
        <dbReference type="ARBA" id="ARBA00022692"/>
    </source>
</evidence>
<comment type="caution">
    <text evidence="9">The sequence shown here is derived from an EMBL/GenBank/DDBJ whole genome shotgun (WGS) entry which is preliminary data.</text>
</comment>
<evidence type="ECO:0000256" key="8">
    <source>
        <dbReference type="SAM" id="Phobius"/>
    </source>
</evidence>
<dbReference type="InterPro" id="IPR006371">
    <property type="entry name" value="Polyprenyltransferase_UbiA-li"/>
</dbReference>
<keyword evidence="6 8" id="KW-1133">Transmembrane helix</keyword>
<dbReference type="Gene3D" id="1.10.357.140">
    <property type="entry name" value="UbiA prenyltransferase"/>
    <property type="match status" value="1"/>
</dbReference>
<evidence type="ECO:0000256" key="6">
    <source>
        <dbReference type="ARBA" id="ARBA00022989"/>
    </source>
</evidence>
<feature type="transmembrane region" description="Helical" evidence="8">
    <location>
        <begin position="105"/>
        <end position="125"/>
    </location>
</feature>
<name>X0UK12_9ZZZZ</name>
<feature type="transmembrane region" description="Helical" evidence="8">
    <location>
        <begin position="132"/>
        <end position="150"/>
    </location>
</feature>
<gene>
    <name evidence="9" type="ORF">S01H1_41628</name>
</gene>
<evidence type="ECO:0008006" key="10">
    <source>
        <dbReference type="Google" id="ProtNLM"/>
    </source>
</evidence>
<feature type="transmembrane region" description="Helical" evidence="8">
    <location>
        <begin position="41"/>
        <end position="61"/>
    </location>
</feature>
<protein>
    <recommendedName>
        <fullName evidence="10">4-hydroxybenzoate octaprenyltransferase</fullName>
    </recommendedName>
</protein>
<comment type="similarity">
    <text evidence="3">Belongs to the UbiA prenyltransferase family.</text>
</comment>
<dbReference type="CDD" id="cd13959">
    <property type="entry name" value="PT_UbiA_COQ2"/>
    <property type="match status" value="1"/>
</dbReference>
<accession>X0UK12</accession>
<feature type="non-terminal residue" evidence="9">
    <location>
        <position position="208"/>
    </location>
</feature>
<dbReference type="FunFam" id="1.10.357.140:FF:000008">
    <property type="entry name" value="4-hydroxybenzoate octaprenyltransferase"/>
    <property type="match status" value="1"/>
</dbReference>
<comment type="subcellular location">
    <subcellularLocation>
        <location evidence="2">Membrane</location>
        <topology evidence="2">Multi-pass membrane protein</topology>
    </subcellularLocation>
</comment>
<evidence type="ECO:0000256" key="2">
    <source>
        <dbReference type="ARBA" id="ARBA00004141"/>
    </source>
</evidence>